<comment type="function">
    <text evidence="5">Transfers and isomerizes the ribose moiety from AdoMet to the 7-aminomethyl group of 7-deazaguanine (preQ1-tRNA) to give epoxyqueuosine (oQ-tRNA).</text>
</comment>
<proteinExistence type="inferred from homology"/>
<evidence type="ECO:0000313" key="6">
    <source>
        <dbReference type="EMBL" id="KTB48721.1"/>
    </source>
</evidence>
<evidence type="ECO:0000256" key="4">
    <source>
        <dbReference type="ARBA" id="ARBA00022785"/>
    </source>
</evidence>
<dbReference type="InterPro" id="IPR042118">
    <property type="entry name" value="QueA_dom1"/>
</dbReference>
<dbReference type="Gene3D" id="2.40.10.240">
    <property type="entry name" value="QueA-like"/>
    <property type="match status" value="1"/>
</dbReference>
<dbReference type="Proteomes" id="UP000053947">
    <property type="component" value="Unassembled WGS sequence"/>
</dbReference>
<comment type="catalytic activity">
    <reaction evidence="5">
        <text>7-aminomethyl-7-carbaguanosine(34) in tRNA + S-adenosyl-L-methionine = epoxyqueuosine(34) in tRNA + adenine + L-methionine + 2 H(+)</text>
        <dbReference type="Rhea" id="RHEA:32155"/>
        <dbReference type="Rhea" id="RHEA-COMP:10342"/>
        <dbReference type="Rhea" id="RHEA-COMP:18582"/>
        <dbReference type="ChEBI" id="CHEBI:15378"/>
        <dbReference type="ChEBI" id="CHEBI:16708"/>
        <dbReference type="ChEBI" id="CHEBI:57844"/>
        <dbReference type="ChEBI" id="CHEBI:59789"/>
        <dbReference type="ChEBI" id="CHEBI:82833"/>
        <dbReference type="ChEBI" id="CHEBI:194443"/>
        <dbReference type="EC" id="2.4.99.17"/>
    </reaction>
</comment>
<keyword evidence="3 5" id="KW-0949">S-adenosyl-L-methionine</keyword>
<evidence type="ECO:0000256" key="1">
    <source>
        <dbReference type="ARBA" id="ARBA00022490"/>
    </source>
</evidence>
<dbReference type="PATRIC" id="fig|1217799.6.peg.1617"/>
<protein>
    <recommendedName>
        <fullName evidence="5">S-adenosylmethionine:tRNA ribosyltransferase-isomerase</fullName>
        <ecNumber evidence="5">2.4.99.17</ecNumber>
    </recommendedName>
    <alternativeName>
        <fullName evidence="5">Queuosine biosynthesis protein QueA</fullName>
    </alternativeName>
</protein>
<comment type="similarity">
    <text evidence="5">Belongs to the QueA family.</text>
</comment>
<comment type="subunit">
    <text evidence="5">Monomer.</text>
</comment>
<dbReference type="PANTHER" id="PTHR30307:SF0">
    <property type="entry name" value="S-ADENOSYLMETHIONINE:TRNA RIBOSYLTRANSFERASE-ISOMERASE"/>
    <property type="match status" value="1"/>
</dbReference>
<keyword evidence="6" id="KW-0328">Glycosyltransferase</keyword>
<dbReference type="STRING" id="1217799.DEALK_15680"/>
<dbReference type="SUPFAM" id="SSF111337">
    <property type="entry name" value="QueA-like"/>
    <property type="match status" value="1"/>
</dbReference>
<evidence type="ECO:0000256" key="2">
    <source>
        <dbReference type="ARBA" id="ARBA00022679"/>
    </source>
</evidence>
<dbReference type="HAMAP" id="MF_00113">
    <property type="entry name" value="QueA"/>
    <property type="match status" value="1"/>
</dbReference>
<evidence type="ECO:0000313" key="7">
    <source>
        <dbReference type="Proteomes" id="UP000053947"/>
    </source>
</evidence>
<dbReference type="EMBL" id="LFDV01000002">
    <property type="protein sequence ID" value="KTB48721.1"/>
    <property type="molecule type" value="Genomic_DNA"/>
</dbReference>
<dbReference type="UniPathway" id="UPA00392"/>
<dbReference type="AlphaFoldDB" id="A0A0W0GJJ5"/>
<dbReference type="GO" id="GO:0005737">
    <property type="term" value="C:cytoplasm"/>
    <property type="evidence" value="ECO:0007669"/>
    <property type="project" value="UniProtKB-SubCell"/>
</dbReference>
<keyword evidence="6" id="KW-0413">Isomerase</keyword>
<organism evidence="6 7">
    <name type="scientific">Dehalogenimonas alkenigignens</name>
    <dbReference type="NCBI Taxonomy" id="1217799"/>
    <lineage>
        <taxon>Bacteria</taxon>
        <taxon>Bacillati</taxon>
        <taxon>Chloroflexota</taxon>
        <taxon>Dehalococcoidia</taxon>
        <taxon>Dehalococcoidales</taxon>
        <taxon>Dehalococcoidaceae</taxon>
        <taxon>Dehalogenimonas</taxon>
    </lineage>
</organism>
<dbReference type="InterPro" id="IPR003699">
    <property type="entry name" value="QueA"/>
</dbReference>
<comment type="subcellular location">
    <subcellularLocation>
        <location evidence="5">Cytoplasm</location>
    </subcellularLocation>
</comment>
<dbReference type="GO" id="GO:0051075">
    <property type="term" value="F:S-adenosylmethionine:tRNA ribosyltransferase-isomerase activity"/>
    <property type="evidence" value="ECO:0007669"/>
    <property type="project" value="UniProtKB-EC"/>
</dbReference>
<name>A0A0W0GJJ5_9CHLR</name>
<reference evidence="6 7" key="1">
    <citation type="submission" date="2015-06" db="EMBL/GenBank/DDBJ databases">
        <title>Genome sequence of the organohalide-respiring Dehalogenimonas alkenigignens type strain (IP3-3T).</title>
        <authorList>
            <person name="Key T.A."/>
            <person name="Richmond D.P."/>
            <person name="Bowman K.S."/>
            <person name="Cho Y.-J."/>
            <person name="Chun J."/>
            <person name="da Costa M.S."/>
            <person name="Rainey F.A."/>
            <person name="Moe W.M."/>
        </authorList>
    </citation>
    <scope>NUCLEOTIDE SEQUENCE [LARGE SCALE GENOMIC DNA]</scope>
    <source>
        <strain evidence="6 7">IP3-3</strain>
    </source>
</reference>
<dbReference type="Gene3D" id="3.40.1780.10">
    <property type="entry name" value="QueA-like"/>
    <property type="match status" value="1"/>
</dbReference>
<dbReference type="NCBIfam" id="TIGR00113">
    <property type="entry name" value="queA"/>
    <property type="match status" value="1"/>
</dbReference>
<sequence length="348" mass="38104">MTALRTSDFDYHLPSESIAQTPAEPRDSSRLLVLDRLSGAIQHRRFMDIIDYLQPGDALVFNDSRVIPARLFGRKKDTGARVEALLLLRRAPGEWQALIKPARRLGIGAVVELYDRSGIAAGATLELLDKAEDGTATVRISDETRLDELGILALPPYIRHQLSGSEAERYQTVYSRVAGSVAAPTAGLHFTPSLLAAIEAKGVKLLFVTLHIGLDTFRPVKEEDPSKHPIHREYAVLPPETAAAITEVKASGGRVFGVGTSAVRTLEWAAGQNGLPLKPFEGWVELFILPGFEFRVVDRLVTNFHLPRGTPLMLAAAFTGWDSLKAAYDTAVAGKYRFYSFGDGMLII</sequence>
<keyword evidence="2 5" id="KW-0808">Transferase</keyword>
<dbReference type="GO" id="GO:0008616">
    <property type="term" value="P:tRNA queuosine(34) biosynthetic process"/>
    <property type="evidence" value="ECO:0007669"/>
    <property type="project" value="UniProtKB-UniRule"/>
</dbReference>
<comment type="caution">
    <text evidence="6">The sequence shown here is derived from an EMBL/GenBank/DDBJ whole genome shotgun (WGS) entry which is preliminary data.</text>
</comment>
<dbReference type="PANTHER" id="PTHR30307">
    <property type="entry name" value="S-ADENOSYLMETHIONINE:TRNA RIBOSYLTRANSFERASE-ISOMERASE"/>
    <property type="match status" value="1"/>
</dbReference>
<keyword evidence="1 5" id="KW-0963">Cytoplasm</keyword>
<evidence type="ECO:0000256" key="5">
    <source>
        <dbReference type="HAMAP-Rule" id="MF_00113"/>
    </source>
</evidence>
<keyword evidence="7" id="KW-1185">Reference proteome</keyword>
<gene>
    <name evidence="5" type="primary">queA</name>
    <name evidence="6" type="ORF">DEALK_15680</name>
</gene>
<dbReference type="EC" id="2.4.99.17" evidence="5"/>
<accession>A0A0W0GJJ5</accession>
<comment type="pathway">
    <text evidence="5">tRNA modification; tRNA-queuosine biosynthesis.</text>
</comment>
<evidence type="ECO:0000256" key="3">
    <source>
        <dbReference type="ARBA" id="ARBA00022691"/>
    </source>
</evidence>
<dbReference type="InterPro" id="IPR036100">
    <property type="entry name" value="QueA_sf"/>
</dbReference>
<dbReference type="Pfam" id="PF02547">
    <property type="entry name" value="Queuosine_synth"/>
    <property type="match status" value="1"/>
</dbReference>
<keyword evidence="4 5" id="KW-0671">Queuosine biosynthesis</keyword>
<dbReference type="NCBIfam" id="NF001140">
    <property type="entry name" value="PRK00147.1"/>
    <property type="match status" value="1"/>
</dbReference>
<dbReference type="InterPro" id="IPR042119">
    <property type="entry name" value="QueA_dom2"/>
</dbReference>